<reference evidence="2" key="1">
    <citation type="journal article" date="2019" name="G3 (Bethesda)">
        <title>Genome Assemblies of Two Rare Opportunistic Yeast Pathogens: Diutina rugosa (syn. Candida rugosa) and Trichomonascus ciferrii (syn. Candida ciferrii).</title>
        <authorList>
            <person name="Mixao V."/>
            <person name="Saus E."/>
            <person name="Hansen A.P."/>
            <person name="Lass-Florl C."/>
            <person name="Gabaldon T."/>
        </authorList>
    </citation>
    <scope>NUCLEOTIDE SEQUENCE</scope>
    <source>
        <strain evidence="2">CBS 4856</strain>
    </source>
</reference>
<evidence type="ECO:0000313" key="2">
    <source>
        <dbReference type="EMBL" id="KAA8898569.1"/>
    </source>
</evidence>
<organism evidence="2 3">
    <name type="scientific">Trichomonascus ciferrii</name>
    <dbReference type="NCBI Taxonomy" id="44093"/>
    <lineage>
        <taxon>Eukaryota</taxon>
        <taxon>Fungi</taxon>
        <taxon>Dikarya</taxon>
        <taxon>Ascomycota</taxon>
        <taxon>Saccharomycotina</taxon>
        <taxon>Dipodascomycetes</taxon>
        <taxon>Dipodascales</taxon>
        <taxon>Trichomonascaceae</taxon>
        <taxon>Trichomonascus</taxon>
        <taxon>Trichomonascus ciferrii complex</taxon>
    </lineage>
</organism>
<accession>A0A6A1LP92</accession>
<dbReference type="EMBL" id="SWFS01000541">
    <property type="protein sequence ID" value="KAA8898569.1"/>
    <property type="molecule type" value="Genomic_DNA"/>
</dbReference>
<dbReference type="OrthoDB" id="10656961at2759"/>
<dbReference type="VEuPathDB" id="FungiDB:TRICI_006524"/>
<name>A0A6A1LP92_9ASCO</name>
<feature type="region of interest" description="Disordered" evidence="1">
    <location>
        <begin position="1"/>
        <end position="22"/>
    </location>
</feature>
<keyword evidence="3" id="KW-1185">Reference proteome</keyword>
<dbReference type="AlphaFoldDB" id="A0A6A1LP92"/>
<proteinExistence type="predicted"/>
<dbReference type="Proteomes" id="UP000761534">
    <property type="component" value="Unassembled WGS sequence"/>
</dbReference>
<protein>
    <submittedName>
        <fullName evidence="2">Uncharacterized protein</fullName>
    </submittedName>
</protein>
<gene>
    <name evidence="2" type="ORF">TRICI_006524</name>
</gene>
<evidence type="ECO:0000313" key="3">
    <source>
        <dbReference type="Proteomes" id="UP000761534"/>
    </source>
</evidence>
<evidence type="ECO:0000256" key="1">
    <source>
        <dbReference type="SAM" id="MobiDB-lite"/>
    </source>
</evidence>
<comment type="caution">
    <text evidence="2">The sequence shown here is derived from an EMBL/GenBank/DDBJ whole genome shotgun (WGS) entry which is preliminary data.</text>
</comment>
<sequence length="389" mass="43529">MLRKLVEPFDAPPPLSHKEQGDLAGRLQSSMKERLFETSTEKPIQTHFQGLFAGLDAITSSKADSLLDCTDATRCSVINECVEQKDVFTILDTLYYHGKLSRPVASAILKSRAVTDVEHITQLVNSGGNLIKWSGLDKHVFRLQTANKYWSLKKPEKARELTTDCLDTIWIPALIDGELDSAATRGLGRAILALGGRELLTAHISRWTVEIFKYSNSNVVAKTLIPLWTSFAQAEDFELAAKVIKVAKQINTEHVSKKDSSSLFVNFLFILHEHALEDELFRRLLSDLKVYKLAVTPIDTKKDLDTTVLNKILDFTAQIQERGYPTVVKQAVKDIDHSIEHLLLVVDSYQTISMALAVQKVKVLKGRLGVPETSKEPVNNHDTSFCHIP</sequence>